<keyword evidence="2" id="KW-0645">Protease</keyword>
<dbReference type="OrthoDB" id="9792074at2"/>
<name>A0A1M7YT74_9VIBR</name>
<sequence>MTPEQLTGQTDLHLKPTRMDQKSFLIHPDVVSDMLALKEAASLAGYNLHIVSGFRSFQHQLKIWNRKFSGESPVLDQNSIPLNTSQLSEKEKILAILRWSALPGASRHHWGSDFDVYDRTNQPQNVPLKLEPHEYLSGFQAGFFQWLQTNMQHYGFFLPYNQDRGGVATEPWHISHHAVSSTLLKELTPEIILETLNEAPIYGEKIIKKEINTIYNQFIININQV</sequence>
<accession>A0A1M7YT74</accession>
<dbReference type="AlphaFoldDB" id="A0A1M7YT74"/>
<dbReference type="SUPFAM" id="SSF55166">
    <property type="entry name" value="Hedgehog/DD-peptidase"/>
    <property type="match status" value="1"/>
</dbReference>
<proteinExistence type="predicted"/>
<dbReference type="Proteomes" id="UP000184600">
    <property type="component" value="Unassembled WGS sequence"/>
</dbReference>
<dbReference type="GO" id="GO:0006508">
    <property type="term" value="P:proteolysis"/>
    <property type="evidence" value="ECO:0007669"/>
    <property type="project" value="InterPro"/>
</dbReference>
<dbReference type="Pfam" id="PF02557">
    <property type="entry name" value="VanY"/>
    <property type="match status" value="1"/>
</dbReference>
<dbReference type="InterPro" id="IPR003709">
    <property type="entry name" value="VanY-like_core_dom"/>
</dbReference>
<keyword evidence="3" id="KW-1185">Reference proteome</keyword>
<evidence type="ECO:0000259" key="1">
    <source>
        <dbReference type="Pfam" id="PF02557"/>
    </source>
</evidence>
<dbReference type="CDD" id="cd14847">
    <property type="entry name" value="DD-carboxypeptidase_like"/>
    <property type="match status" value="1"/>
</dbReference>
<evidence type="ECO:0000313" key="2">
    <source>
        <dbReference type="EMBL" id="SHO55837.1"/>
    </source>
</evidence>
<gene>
    <name evidence="2" type="ORF">VQ7734_01598</name>
</gene>
<keyword evidence="2" id="KW-0121">Carboxypeptidase</keyword>
<dbReference type="EMBL" id="FRFG01000019">
    <property type="protein sequence ID" value="SHO55837.1"/>
    <property type="molecule type" value="Genomic_DNA"/>
</dbReference>
<dbReference type="Gene3D" id="3.30.1380.10">
    <property type="match status" value="1"/>
</dbReference>
<keyword evidence="2" id="KW-0378">Hydrolase</keyword>
<dbReference type="RefSeq" id="WP_073581246.1">
    <property type="nucleotide sequence ID" value="NZ_AP024897.1"/>
</dbReference>
<dbReference type="PANTHER" id="PTHR34385:SF1">
    <property type="entry name" value="PEPTIDOGLYCAN L-ALANYL-D-GLUTAMATE ENDOPEPTIDASE CWLK"/>
    <property type="match status" value="1"/>
</dbReference>
<feature type="domain" description="D-alanyl-D-alanine carboxypeptidase-like core" evidence="1">
    <location>
        <begin position="26"/>
        <end position="177"/>
    </location>
</feature>
<protein>
    <submittedName>
        <fullName evidence="2">D-alanyl-D-alanine carboxypeptidase</fullName>
    </submittedName>
</protein>
<dbReference type="InterPro" id="IPR052179">
    <property type="entry name" value="DD-CPase-like"/>
</dbReference>
<dbReference type="PANTHER" id="PTHR34385">
    <property type="entry name" value="D-ALANYL-D-ALANINE CARBOXYPEPTIDASE"/>
    <property type="match status" value="1"/>
</dbReference>
<reference evidence="3" key="1">
    <citation type="submission" date="2016-12" db="EMBL/GenBank/DDBJ databases">
        <authorList>
            <person name="Rodrigo-Torres L."/>
            <person name="Arahal R.D."/>
            <person name="Lucena T."/>
        </authorList>
    </citation>
    <scope>NUCLEOTIDE SEQUENCE [LARGE SCALE GENOMIC DNA]</scope>
</reference>
<dbReference type="InterPro" id="IPR009045">
    <property type="entry name" value="Zn_M74/Hedgehog-like"/>
</dbReference>
<dbReference type="GO" id="GO:0004180">
    <property type="term" value="F:carboxypeptidase activity"/>
    <property type="evidence" value="ECO:0007669"/>
    <property type="project" value="UniProtKB-KW"/>
</dbReference>
<dbReference type="STRING" id="1117707.VQ7734_01598"/>
<evidence type="ECO:0000313" key="3">
    <source>
        <dbReference type="Proteomes" id="UP000184600"/>
    </source>
</evidence>
<organism evidence="2 3">
    <name type="scientific">Vibrio quintilis</name>
    <dbReference type="NCBI Taxonomy" id="1117707"/>
    <lineage>
        <taxon>Bacteria</taxon>
        <taxon>Pseudomonadati</taxon>
        <taxon>Pseudomonadota</taxon>
        <taxon>Gammaproteobacteria</taxon>
        <taxon>Vibrionales</taxon>
        <taxon>Vibrionaceae</taxon>
        <taxon>Vibrio</taxon>
    </lineage>
</organism>